<dbReference type="OrthoDB" id="9811391at2"/>
<comment type="subcellular location">
    <subcellularLocation>
        <location evidence="1">Cell membrane</location>
        <topology evidence="1">Multi-pass membrane protein</topology>
    </subcellularLocation>
</comment>
<dbReference type="GO" id="GO:0005886">
    <property type="term" value="C:plasma membrane"/>
    <property type="evidence" value="ECO:0007669"/>
    <property type="project" value="UniProtKB-SubCell"/>
</dbReference>
<feature type="transmembrane region" description="Helical" evidence="7">
    <location>
        <begin position="94"/>
        <end position="112"/>
    </location>
</feature>
<keyword evidence="5 7" id="KW-1133">Transmembrane helix</keyword>
<dbReference type="PANTHER" id="PTHR30106:SF2">
    <property type="entry name" value="UPF0324 INNER MEMBRANE PROTEIN YEIH"/>
    <property type="match status" value="1"/>
</dbReference>
<evidence type="ECO:0000313" key="8">
    <source>
        <dbReference type="EMBL" id="SMB91670.1"/>
    </source>
</evidence>
<comment type="similarity">
    <text evidence="2">Belongs to the UPF0324 family.</text>
</comment>
<keyword evidence="6 7" id="KW-0472">Membrane</keyword>
<dbReference type="Proteomes" id="UP000192731">
    <property type="component" value="Unassembled WGS sequence"/>
</dbReference>
<dbReference type="InterPro" id="IPR018383">
    <property type="entry name" value="UPF0324_pro"/>
</dbReference>
<feature type="transmembrane region" description="Helical" evidence="7">
    <location>
        <begin position="289"/>
        <end position="308"/>
    </location>
</feature>
<name>A0A1W1VEN8_DESTI</name>
<feature type="transmembrane region" description="Helical" evidence="7">
    <location>
        <begin position="320"/>
        <end position="340"/>
    </location>
</feature>
<keyword evidence="3" id="KW-1003">Cell membrane</keyword>
<gene>
    <name evidence="8" type="ORF">SAMN00017405_2226</name>
</gene>
<feature type="transmembrane region" description="Helical" evidence="7">
    <location>
        <begin position="152"/>
        <end position="172"/>
    </location>
</feature>
<dbReference type="Pfam" id="PF03601">
    <property type="entry name" value="Cons_hypoth698"/>
    <property type="match status" value="1"/>
</dbReference>
<evidence type="ECO:0000256" key="2">
    <source>
        <dbReference type="ARBA" id="ARBA00007977"/>
    </source>
</evidence>
<dbReference type="AlphaFoldDB" id="A0A1W1VEN8"/>
<evidence type="ECO:0000256" key="4">
    <source>
        <dbReference type="ARBA" id="ARBA00022692"/>
    </source>
</evidence>
<feature type="transmembrane region" description="Helical" evidence="7">
    <location>
        <begin position="28"/>
        <end position="49"/>
    </location>
</feature>
<evidence type="ECO:0000256" key="1">
    <source>
        <dbReference type="ARBA" id="ARBA00004651"/>
    </source>
</evidence>
<evidence type="ECO:0000256" key="5">
    <source>
        <dbReference type="ARBA" id="ARBA00022989"/>
    </source>
</evidence>
<evidence type="ECO:0000256" key="6">
    <source>
        <dbReference type="ARBA" id="ARBA00023136"/>
    </source>
</evidence>
<feature type="transmembrane region" description="Helical" evidence="7">
    <location>
        <begin position="218"/>
        <end position="236"/>
    </location>
</feature>
<feature type="transmembrane region" description="Helical" evidence="7">
    <location>
        <begin position="124"/>
        <end position="146"/>
    </location>
</feature>
<dbReference type="PANTHER" id="PTHR30106">
    <property type="entry name" value="INNER MEMBRANE PROTEIN YEIH-RELATED"/>
    <property type="match status" value="1"/>
</dbReference>
<dbReference type="RefSeq" id="WP_084053409.1">
    <property type="nucleotide sequence ID" value="NZ_FWWT01000019.1"/>
</dbReference>
<feature type="transmembrane region" description="Helical" evidence="7">
    <location>
        <begin position="248"/>
        <end position="269"/>
    </location>
</feature>
<proteinExistence type="inferred from homology"/>
<evidence type="ECO:0000256" key="7">
    <source>
        <dbReference type="SAM" id="Phobius"/>
    </source>
</evidence>
<protein>
    <submittedName>
        <fullName evidence="8">Conserved hypothetical integral membrane protein</fullName>
    </submittedName>
</protein>
<organism evidence="8 9">
    <name type="scientific">Desulfonispora thiosulfatigenes DSM 11270</name>
    <dbReference type="NCBI Taxonomy" id="656914"/>
    <lineage>
        <taxon>Bacteria</taxon>
        <taxon>Bacillati</taxon>
        <taxon>Bacillota</taxon>
        <taxon>Clostridia</taxon>
        <taxon>Eubacteriales</taxon>
        <taxon>Peptococcaceae</taxon>
        <taxon>Desulfonispora</taxon>
    </lineage>
</organism>
<keyword evidence="4 7" id="KW-0812">Transmembrane</keyword>
<reference evidence="8 9" key="1">
    <citation type="submission" date="2017-04" db="EMBL/GenBank/DDBJ databases">
        <authorList>
            <person name="Afonso C.L."/>
            <person name="Miller P.J."/>
            <person name="Scott M.A."/>
            <person name="Spackman E."/>
            <person name="Goraichik I."/>
            <person name="Dimitrov K.M."/>
            <person name="Suarez D.L."/>
            <person name="Swayne D.E."/>
        </authorList>
    </citation>
    <scope>NUCLEOTIDE SEQUENCE [LARGE SCALE GENOMIC DNA]</scope>
    <source>
        <strain evidence="8 9">DSM 11270</strain>
    </source>
</reference>
<sequence length="342" mass="36199">MSVKSNILPGLVLAGVIAGVSQYLEELIVIGGQHPISGVILAILIGILIKNTVKVGDSFQPGIRFALQKVLKGAIILLGLSLSFTAVLKTGADALIIILICVTAAISLTFFIGKKMGLPDKLAALIGIGCAICGSTAICAAAPAIEAEDEDVTFSVATITLFGVVAIFLYPIIGKMLLLTDMQFGTWSGIAVHETAQVIAAGFAYSDEAGKIATVVKLTRTVLLAPLVLIFGIIYARQKQGSTTQKVNYLRIFPWFVLGFIALAIFRTYGDTIWMDSAQWTAFLAQGKTIAKFLIVVAMAGVGLLTNFEDMKRVGIKPFIVGLIASVIMAVFSIILVYALGI</sequence>
<dbReference type="EMBL" id="FWWT01000019">
    <property type="protein sequence ID" value="SMB91670.1"/>
    <property type="molecule type" value="Genomic_DNA"/>
</dbReference>
<keyword evidence="9" id="KW-1185">Reference proteome</keyword>
<evidence type="ECO:0000313" key="9">
    <source>
        <dbReference type="Proteomes" id="UP000192731"/>
    </source>
</evidence>
<evidence type="ECO:0000256" key="3">
    <source>
        <dbReference type="ARBA" id="ARBA00022475"/>
    </source>
</evidence>
<accession>A0A1W1VEN8</accession>